<keyword evidence="6 14" id="KW-0430">Lectin</keyword>
<evidence type="ECO:0000256" key="10">
    <source>
        <dbReference type="ARBA" id="ARBA00023136"/>
    </source>
</evidence>
<evidence type="ECO:0000256" key="6">
    <source>
        <dbReference type="ARBA" id="ARBA00022734"/>
    </source>
</evidence>
<dbReference type="InterPro" id="IPR035992">
    <property type="entry name" value="Ricin_B-like_lectins"/>
</dbReference>
<feature type="domain" description="Ricin B lectin" evidence="17">
    <location>
        <begin position="525"/>
        <end position="645"/>
    </location>
</feature>
<evidence type="ECO:0000313" key="19">
    <source>
        <dbReference type="WBParaSite" id="Pan_g4599.t2"/>
    </source>
</evidence>
<dbReference type="InterPro" id="IPR045885">
    <property type="entry name" value="GalNAc-T"/>
</dbReference>
<comment type="cofactor">
    <cofactor evidence="1 14">
        <name>Mn(2+)</name>
        <dbReference type="ChEBI" id="CHEBI:29035"/>
    </cofactor>
</comment>
<dbReference type="Pfam" id="PF00535">
    <property type="entry name" value="Glycos_transf_2"/>
    <property type="match status" value="1"/>
</dbReference>
<keyword evidence="7" id="KW-0735">Signal-anchor</keyword>
<evidence type="ECO:0000259" key="17">
    <source>
        <dbReference type="SMART" id="SM00458"/>
    </source>
</evidence>
<evidence type="ECO:0000256" key="14">
    <source>
        <dbReference type="RuleBase" id="RU361242"/>
    </source>
</evidence>
<keyword evidence="16" id="KW-0732">Signal</keyword>
<evidence type="ECO:0000256" key="12">
    <source>
        <dbReference type="ARBA" id="ARBA00023180"/>
    </source>
</evidence>
<keyword evidence="5" id="KW-0812">Transmembrane</keyword>
<keyword evidence="12" id="KW-0325">Glycoprotein</keyword>
<comment type="pathway">
    <text evidence="3 14">Protein modification; protein glycosylation.</text>
</comment>
<dbReference type="InterPro" id="IPR029044">
    <property type="entry name" value="Nucleotide-diphossugar_trans"/>
</dbReference>
<evidence type="ECO:0000256" key="3">
    <source>
        <dbReference type="ARBA" id="ARBA00004922"/>
    </source>
</evidence>
<accession>A0A7E4VXD2</accession>
<evidence type="ECO:0000256" key="4">
    <source>
        <dbReference type="ARBA" id="ARBA00005680"/>
    </source>
</evidence>
<keyword evidence="14" id="KW-0808">Transferase</keyword>
<sequence length="658" mass="74677">MGWRIPIPLRRRSHLLKLLLLIPVLWLGSLIFFGGADQPEKSVAVPHRISDEGPQIAQVVHPNPIQKVEGFGPPMKMNPDEPEEEAAPEESKNDEAQGNIPKPNRELFDPSLPIYKKGDATQAGESGKAVKVDKTKLSPEERKKFDAGYQNNAFNQYASDLISVHRSLPPTADEECKTEIYASNLPNTSVIICFHNEAWSVLLRTVHSVLERTPDNLLHEIILVDDFSDMEHTKKALEEYMGQFKKVKILRLDKREGLIRARLRGAAIAKGTVLTYLDSHCECMDGWVEPLLDRINRDKKTVVCPVIDVIDDNTFEYHYSKAFFTNVGGFDWSLQFNWHPIPERDRKNRKRHIDPVRSPTMAGGLFSIHRDYFEELGTYDPGFDIWGGENLELSFKIWMCGGILEIVPCSHGDFGDVSSRKKLRENLQCKSFRWYLDNIFPELFVPGDAVAKGEIRNGGDTKPRRCLDCAVGRREKNKPVGLYPCHNQGGNQIRNRATPQCVDSAVGEDHHNKPVVPYPCHAQGGNQVRNKGGGSKLCLDWAAHNSKGKNLGLYWCHNQGGNQYWMLSKDGEIRRDESCVDYAGKEVMIFPCHGMKGNQEWKYNHSQHQLLHVVTGKCLEMSKDGTKLLMSQCDTSNNYQSWTFKDFSEDKARQYGML</sequence>
<dbReference type="PROSITE" id="PS50231">
    <property type="entry name" value="RICIN_B_LECTIN"/>
    <property type="match status" value="1"/>
</dbReference>
<dbReference type="EC" id="2.4.1.-" evidence="14"/>
<dbReference type="SUPFAM" id="SSF50370">
    <property type="entry name" value="Ricin B-like lectins"/>
    <property type="match status" value="2"/>
</dbReference>
<reference evidence="19" key="2">
    <citation type="submission" date="2020-10" db="UniProtKB">
        <authorList>
            <consortium name="WormBaseParasite"/>
        </authorList>
    </citation>
    <scope>IDENTIFICATION</scope>
</reference>
<evidence type="ECO:0000313" key="18">
    <source>
        <dbReference type="Proteomes" id="UP000492821"/>
    </source>
</evidence>
<evidence type="ECO:0000256" key="2">
    <source>
        <dbReference type="ARBA" id="ARBA00004323"/>
    </source>
</evidence>
<feature type="chain" id="PRO_5028842066" description="Polypeptide N-acetylgalactosaminyltransferase" evidence="16">
    <location>
        <begin position="37"/>
        <end position="658"/>
    </location>
</feature>
<dbReference type="UniPathway" id="UPA00378"/>
<dbReference type="PANTHER" id="PTHR11675">
    <property type="entry name" value="N-ACETYLGALACTOSAMINYLTRANSFERASE"/>
    <property type="match status" value="1"/>
</dbReference>
<evidence type="ECO:0000256" key="11">
    <source>
        <dbReference type="ARBA" id="ARBA00023157"/>
    </source>
</evidence>
<dbReference type="CDD" id="cd23462">
    <property type="entry name" value="beta-trefoil_Ricin_Pgant9-like"/>
    <property type="match status" value="1"/>
</dbReference>
<evidence type="ECO:0000256" key="5">
    <source>
        <dbReference type="ARBA" id="ARBA00022692"/>
    </source>
</evidence>
<organism evidence="18 19">
    <name type="scientific">Panagrellus redivivus</name>
    <name type="common">Microworm</name>
    <dbReference type="NCBI Taxonomy" id="6233"/>
    <lineage>
        <taxon>Eukaryota</taxon>
        <taxon>Metazoa</taxon>
        <taxon>Ecdysozoa</taxon>
        <taxon>Nematoda</taxon>
        <taxon>Chromadorea</taxon>
        <taxon>Rhabditida</taxon>
        <taxon>Tylenchina</taxon>
        <taxon>Panagrolaimomorpha</taxon>
        <taxon>Panagrolaimoidea</taxon>
        <taxon>Panagrolaimidae</taxon>
        <taxon>Panagrellus</taxon>
    </lineage>
</organism>
<dbReference type="GO" id="GO:0006493">
    <property type="term" value="P:protein O-linked glycosylation"/>
    <property type="evidence" value="ECO:0007669"/>
    <property type="project" value="TreeGrafter"/>
</dbReference>
<dbReference type="InterPro" id="IPR001173">
    <property type="entry name" value="Glyco_trans_2-like"/>
</dbReference>
<proteinExistence type="inferred from homology"/>
<feature type="region of interest" description="Disordered" evidence="15">
    <location>
        <begin position="68"/>
        <end position="111"/>
    </location>
</feature>
<keyword evidence="8" id="KW-1133">Transmembrane helix</keyword>
<dbReference type="GO" id="GO:0000139">
    <property type="term" value="C:Golgi membrane"/>
    <property type="evidence" value="ECO:0007669"/>
    <property type="project" value="UniProtKB-SubCell"/>
</dbReference>
<evidence type="ECO:0000256" key="8">
    <source>
        <dbReference type="ARBA" id="ARBA00022989"/>
    </source>
</evidence>
<reference evidence="18" key="1">
    <citation type="journal article" date="2013" name="Genetics">
        <title>The draft genome and transcriptome of Panagrellus redivivus are shaped by the harsh demands of a free-living lifestyle.</title>
        <authorList>
            <person name="Srinivasan J."/>
            <person name="Dillman A.R."/>
            <person name="Macchietto M.G."/>
            <person name="Heikkinen L."/>
            <person name="Lakso M."/>
            <person name="Fracchia K.M."/>
            <person name="Antoshechkin I."/>
            <person name="Mortazavi A."/>
            <person name="Wong G."/>
            <person name="Sternberg P.W."/>
        </authorList>
    </citation>
    <scope>NUCLEOTIDE SEQUENCE [LARGE SCALE GENOMIC DNA]</scope>
    <source>
        <strain evidence="18">MT8872</strain>
    </source>
</reference>
<dbReference type="AlphaFoldDB" id="A0A7E4VXD2"/>
<dbReference type="InterPro" id="IPR000772">
    <property type="entry name" value="Ricin_B_lectin"/>
</dbReference>
<keyword evidence="11 14" id="KW-1015">Disulfide bond</keyword>
<dbReference type="WBParaSite" id="Pan_g4599.t2">
    <property type="protein sequence ID" value="Pan_g4599.t2"/>
    <property type="gene ID" value="Pan_g4599"/>
</dbReference>
<dbReference type="Proteomes" id="UP000492821">
    <property type="component" value="Unassembled WGS sequence"/>
</dbReference>
<comment type="subcellular location">
    <subcellularLocation>
        <location evidence="2 14">Golgi apparatus membrane</location>
        <topology evidence="2 14">Single-pass type II membrane protein</topology>
    </subcellularLocation>
</comment>
<dbReference type="GO" id="GO:0030246">
    <property type="term" value="F:carbohydrate binding"/>
    <property type="evidence" value="ECO:0007669"/>
    <property type="project" value="UniProtKB-KW"/>
</dbReference>
<dbReference type="CDD" id="cd02510">
    <property type="entry name" value="pp-GalNAc-T"/>
    <property type="match status" value="1"/>
</dbReference>
<dbReference type="SMART" id="SM00458">
    <property type="entry name" value="RICIN"/>
    <property type="match status" value="1"/>
</dbReference>
<evidence type="ECO:0000256" key="13">
    <source>
        <dbReference type="ARBA" id="ARBA00023211"/>
    </source>
</evidence>
<comment type="similarity">
    <text evidence="4 14">Belongs to the glycosyltransferase 2 family. GalNAc-T subfamily.</text>
</comment>
<evidence type="ECO:0000256" key="15">
    <source>
        <dbReference type="SAM" id="MobiDB-lite"/>
    </source>
</evidence>
<keyword evidence="13 14" id="KW-0464">Manganese</keyword>
<keyword evidence="9 14" id="KW-0333">Golgi apparatus</keyword>
<evidence type="ECO:0000256" key="7">
    <source>
        <dbReference type="ARBA" id="ARBA00022968"/>
    </source>
</evidence>
<keyword evidence="10" id="KW-0472">Membrane</keyword>
<dbReference type="PANTHER" id="PTHR11675:SF131">
    <property type="entry name" value="POLYPEPTIDE N-ACETYLGALACTOSAMINYLTRANSFERASE 9-RELATED"/>
    <property type="match status" value="1"/>
</dbReference>
<dbReference type="Gene3D" id="2.80.10.50">
    <property type="match status" value="3"/>
</dbReference>
<dbReference type="Pfam" id="PF00652">
    <property type="entry name" value="Ricin_B_lectin"/>
    <property type="match status" value="1"/>
</dbReference>
<keyword evidence="18" id="KW-1185">Reference proteome</keyword>
<evidence type="ECO:0000256" key="9">
    <source>
        <dbReference type="ARBA" id="ARBA00023034"/>
    </source>
</evidence>
<dbReference type="FunFam" id="3.90.550.10:FF:000325">
    <property type="entry name" value="Polypeptide N-acetylgalactosaminyltransferase"/>
    <property type="match status" value="1"/>
</dbReference>
<name>A0A7E4VXD2_PANRE</name>
<dbReference type="GO" id="GO:0004653">
    <property type="term" value="F:polypeptide N-acetylgalactosaminyltransferase activity"/>
    <property type="evidence" value="ECO:0007669"/>
    <property type="project" value="TreeGrafter"/>
</dbReference>
<dbReference type="SUPFAM" id="SSF53448">
    <property type="entry name" value="Nucleotide-diphospho-sugar transferases"/>
    <property type="match status" value="1"/>
</dbReference>
<evidence type="ECO:0000256" key="1">
    <source>
        <dbReference type="ARBA" id="ARBA00001936"/>
    </source>
</evidence>
<dbReference type="Gene3D" id="3.90.550.10">
    <property type="entry name" value="Spore Coat Polysaccharide Biosynthesis Protein SpsA, Chain A"/>
    <property type="match status" value="2"/>
</dbReference>
<evidence type="ECO:0000256" key="16">
    <source>
        <dbReference type="SAM" id="SignalP"/>
    </source>
</evidence>
<protein>
    <recommendedName>
        <fullName evidence="14">Polypeptide N-acetylgalactosaminyltransferase</fullName>
        <ecNumber evidence="14">2.4.1.-</ecNumber>
    </recommendedName>
    <alternativeName>
        <fullName evidence="14">Protein-UDP acetylgalactosaminyltransferase</fullName>
    </alternativeName>
</protein>
<feature type="signal peptide" evidence="16">
    <location>
        <begin position="1"/>
        <end position="36"/>
    </location>
</feature>
<keyword evidence="14" id="KW-0328">Glycosyltransferase</keyword>